<keyword evidence="10 11" id="KW-0100">Branched-chain amino acid biosynthesis</keyword>
<dbReference type="CDD" id="cd00118">
    <property type="entry name" value="LysM"/>
    <property type="match status" value="1"/>
</dbReference>
<dbReference type="SUPFAM" id="SSF55021">
    <property type="entry name" value="ACT-like"/>
    <property type="match status" value="1"/>
</dbReference>
<dbReference type="Proteomes" id="UP001497512">
    <property type="component" value="Chromosome 16"/>
</dbReference>
<feature type="region of interest" description="Disordered" evidence="12">
    <location>
        <begin position="1"/>
        <end position="24"/>
    </location>
</feature>
<dbReference type="InterPro" id="IPR005787">
    <property type="entry name" value="Thr_deHydtase_biosynth"/>
</dbReference>
<dbReference type="PROSITE" id="PS51782">
    <property type="entry name" value="LYSM"/>
    <property type="match status" value="1"/>
</dbReference>
<evidence type="ECO:0000256" key="2">
    <source>
        <dbReference type="ARBA" id="ARBA00001933"/>
    </source>
</evidence>
<accession>A0ABP0TXL6</accession>
<dbReference type="InterPro" id="IPR050147">
    <property type="entry name" value="Ser/Thr_Dehydratase"/>
</dbReference>
<comment type="similarity">
    <text evidence="4 11">Belongs to the serine/threonine dehydratase family.</text>
</comment>
<dbReference type="InterPro" id="IPR001926">
    <property type="entry name" value="TrpB-like_PALP"/>
</dbReference>
<dbReference type="Pfam" id="PF00291">
    <property type="entry name" value="PALP"/>
    <property type="match status" value="1"/>
</dbReference>
<dbReference type="EC" id="4.3.1.19" evidence="11"/>
<dbReference type="CDD" id="cd04906">
    <property type="entry name" value="ACT_ThrD-I_1"/>
    <property type="match status" value="1"/>
</dbReference>
<keyword evidence="5 11" id="KW-0028">Amino-acid biosynthesis</keyword>
<dbReference type="InterPro" id="IPR045865">
    <property type="entry name" value="ACT-like_dom_sf"/>
</dbReference>
<feature type="compositionally biased region" description="Low complexity" evidence="12">
    <location>
        <begin position="1"/>
        <end position="23"/>
    </location>
</feature>
<keyword evidence="8 11" id="KW-0663">Pyridoxal phosphate</keyword>
<dbReference type="InterPro" id="IPR001721">
    <property type="entry name" value="TD_ACT-like"/>
</dbReference>
<evidence type="ECO:0000256" key="4">
    <source>
        <dbReference type="ARBA" id="ARBA00010869"/>
    </source>
</evidence>
<keyword evidence="7" id="KW-0677">Repeat</keyword>
<feature type="region of interest" description="Disordered" evidence="12">
    <location>
        <begin position="72"/>
        <end position="218"/>
    </location>
</feature>
<organism evidence="15 16">
    <name type="scientific">Sphagnum troendelagicum</name>
    <dbReference type="NCBI Taxonomy" id="128251"/>
    <lineage>
        <taxon>Eukaryota</taxon>
        <taxon>Viridiplantae</taxon>
        <taxon>Streptophyta</taxon>
        <taxon>Embryophyta</taxon>
        <taxon>Bryophyta</taxon>
        <taxon>Sphagnophytina</taxon>
        <taxon>Sphagnopsida</taxon>
        <taxon>Sphagnales</taxon>
        <taxon>Sphagnaceae</taxon>
        <taxon>Sphagnum</taxon>
    </lineage>
</organism>
<dbReference type="InterPro" id="IPR036052">
    <property type="entry name" value="TrpB-like_PALP_sf"/>
</dbReference>
<dbReference type="SUPFAM" id="SSF53686">
    <property type="entry name" value="Tryptophan synthase beta subunit-like PLP-dependent enzymes"/>
    <property type="match status" value="1"/>
</dbReference>
<name>A0ABP0TXL6_9BRYO</name>
<comment type="catalytic activity">
    <reaction evidence="1 11">
        <text>L-threonine = 2-oxobutanoate + NH4(+)</text>
        <dbReference type="Rhea" id="RHEA:22108"/>
        <dbReference type="ChEBI" id="CHEBI:16763"/>
        <dbReference type="ChEBI" id="CHEBI:28938"/>
        <dbReference type="ChEBI" id="CHEBI:57926"/>
        <dbReference type="EC" id="4.3.1.19"/>
    </reaction>
</comment>
<keyword evidence="6 11" id="KW-0412">Isoleucine biosynthesis</keyword>
<dbReference type="PROSITE" id="PS51672">
    <property type="entry name" value="ACT_LIKE"/>
    <property type="match status" value="2"/>
</dbReference>
<dbReference type="Gene3D" id="3.10.350.10">
    <property type="entry name" value="LysM domain"/>
    <property type="match status" value="1"/>
</dbReference>
<evidence type="ECO:0000256" key="5">
    <source>
        <dbReference type="ARBA" id="ARBA00022605"/>
    </source>
</evidence>
<feature type="domain" description="LysM" evidence="14">
    <location>
        <begin position="27"/>
        <end position="71"/>
    </location>
</feature>
<dbReference type="NCBIfam" id="NF006674">
    <property type="entry name" value="PRK09224.1"/>
    <property type="match status" value="1"/>
</dbReference>
<evidence type="ECO:0000256" key="6">
    <source>
        <dbReference type="ARBA" id="ARBA00022624"/>
    </source>
</evidence>
<evidence type="ECO:0000256" key="7">
    <source>
        <dbReference type="ARBA" id="ARBA00022737"/>
    </source>
</evidence>
<dbReference type="PANTHER" id="PTHR48078:SF11">
    <property type="entry name" value="THREONINE DEHYDRATASE, MITOCHONDRIAL"/>
    <property type="match status" value="1"/>
</dbReference>
<feature type="compositionally biased region" description="Low complexity" evidence="12">
    <location>
        <begin position="77"/>
        <end position="90"/>
    </location>
</feature>
<gene>
    <name evidence="15" type="ORF">CSSPTR1EN2_LOCUS8839</name>
</gene>
<evidence type="ECO:0000259" key="13">
    <source>
        <dbReference type="PROSITE" id="PS51672"/>
    </source>
</evidence>
<dbReference type="PANTHER" id="PTHR48078">
    <property type="entry name" value="THREONINE DEHYDRATASE, MITOCHONDRIAL-RELATED"/>
    <property type="match status" value="1"/>
</dbReference>
<dbReference type="CDD" id="cd04907">
    <property type="entry name" value="ACT_ThrD-I_2"/>
    <property type="match status" value="1"/>
</dbReference>
<comment type="cofactor">
    <cofactor evidence="2 11">
        <name>pyridoxal 5'-phosphate</name>
        <dbReference type="ChEBI" id="CHEBI:597326"/>
    </cofactor>
</comment>
<feature type="compositionally biased region" description="Basic and acidic residues" evidence="12">
    <location>
        <begin position="93"/>
        <end position="106"/>
    </location>
</feature>
<dbReference type="Gene3D" id="3.40.1020.10">
    <property type="entry name" value="Biosynthetic Threonine Deaminase, Domain 3"/>
    <property type="match status" value="1"/>
</dbReference>
<proteinExistence type="inferred from homology"/>
<feature type="domain" description="ACT-like" evidence="13">
    <location>
        <begin position="583"/>
        <end position="655"/>
    </location>
</feature>
<keyword evidence="16" id="KW-1185">Reference proteome</keyword>
<feature type="compositionally biased region" description="Polar residues" evidence="12">
    <location>
        <begin position="168"/>
        <end position="177"/>
    </location>
</feature>
<evidence type="ECO:0000256" key="1">
    <source>
        <dbReference type="ARBA" id="ARBA00001274"/>
    </source>
</evidence>
<dbReference type="InterPro" id="IPR038110">
    <property type="entry name" value="TD_ACT-like_sf"/>
</dbReference>
<dbReference type="EMBL" id="OZ019908">
    <property type="protein sequence ID" value="CAK9207503.1"/>
    <property type="molecule type" value="Genomic_DNA"/>
</dbReference>
<evidence type="ECO:0000256" key="11">
    <source>
        <dbReference type="RuleBase" id="RU362012"/>
    </source>
</evidence>
<evidence type="ECO:0000256" key="10">
    <source>
        <dbReference type="ARBA" id="ARBA00023304"/>
    </source>
</evidence>
<dbReference type="Pfam" id="PF00585">
    <property type="entry name" value="Thr_dehydrat_C"/>
    <property type="match status" value="2"/>
</dbReference>
<dbReference type="SMART" id="SM00257">
    <property type="entry name" value="LysM"/>
    <property type="match status" value="1"/>
</dbReference>
<feature type="domain" description="ACT-like" evidence="13">
    <location>
        <begin position="677"/>
        <end position="748"/>
    </location>
</feature>
<evidence type="ECO:0000256" key="3">
    <source>
        <dbReference type="ARBA" id="ARBA00004810"/>
    </source>
</evidence>
<reference evidence="15" key="1">
    <citation type="submission" date="2024-02" db="EMBL/GenBank/DDBJ databases">
        <authorList>
            <consortium name="ELIXIR-Norway"/>
            <consortium name="Elixir Norway"/>
        </authorList>
    </citation>
    <scope>NUCLEOTIDE SEQUENCE</scope>
</reference>
<sequence length="759" mass="82942">MAARSSTSNSNASTSGSSGSSRSPCYIEHKVSKLDTLAGIAIKYGVEVADIKRLNSLTTDLQMFALKTLRIPLPGRHSPSATHTSSTSTARGGIDHHDHSTRDDHNNLMQQNKSNLRIDSVDESPSPSVVSRRSSSSGRPAHHDVDLFLHGRSPAKSDAVSHELHETGFSSSHVSSSEARDHYTRSKHTRARSRTLTTPPPSTPQADDAGPTPGEVPLPQELLHVMPASLQYEAGYLGGISEKTRNADNAAAGPSPTSYLTRILASKVYDVAIESPLELAPKLSEKIGAQIHLKREDMQPVFSFKLRGAYNMMAKLPREQLDRGVICSSAGNHAQGVALAARRLKCDAVIAMPVTTPKIKWQSVKRLGATVVLVGDAYDETQAYAKQRSIDEGRVFIPPFDHPEVIAGQGTVGMEIVRQHQGPLHAVFVPIGGGGLIAGIAAYMKQVRPEVKVIGVEPADANAMALSLHHGQRVLLQQVGGFADGVAVKVVGEETFRLCQELLDGVVLVNRDAICAAIKDMFEETRSILEPAGALALAGAKAYCQYYSIKDEAVVAVTSGANMNFDRLRIVTELADVGAHKEAVLVTFMPEERGSFKKFAEMVGPINITEFKYRCTHGEEQALVLYSVGLHKEEELSALKKRMETAGMHTLDMTNNDLAKDHLRHLMGGQTQVDHELLYRFVFPERPGALMQFLEMFSPRWNITLFHYRSQGETGANVLVGLQVVKEDEQEFIHCADALGYEYQDERSNEAFQLIMRGY</sequence>
<dbReference type="InterPro" id="IPR018392">
    <property type="entry name" value="LysM"/>
</dbReference>
<dbReference type="PROSITE" id="PS00165">
    <property type="entry name" value="DEHYDRATASE_SER_THR"/>
    <property type="match status" value="1"/>
</dbReference>
<evidence type="ECO:0000313" key="15">
    <source>
        <dbReference type="EMBL" id="CAK9207503.1"/>
    </source>
</evidence>
<feature type="compositionally biased region" description="Polar residues" evidence="12">
    <location>
        <begin position="107"/>
        <end position="117"/>
    </location>
</feature>
<comment type="pathway">
    <text evidence="3 11">Amino-acid biosynthesis; L-isoleucine biosynthesis; 2-oxobutanoate from L-threonine: step 1/1.</text>
</comment>
<dbReference type="InterPro" id="IPR000634">
    <property type="entry name" value="Ser/Thr_deHydtase_PyrdxlP-BS"/>
</dbReference>
<evidence type="ECO:0000313" key="16">
    <source>
        <dbReference type="Proteomes" id="UP001497512"/>
    </source>
</evidence>
<dbReference type="SUPFAM" id="SSF54106">
    <property type="entry name" value="LysM domain"/>
    <property type="match status" value="1"/>
</dbReference>
<evidence type="ECO:0000256" key="8">
    <source>
        <dbReference type="ARBA" id="ARBA00022898"/>
    </source>
</evidence>
<keyword evidence="9 11" id="KW-0456">Lyase</keyword>
<dbReference type="Pfam" id="PF01476">
    <property type="entry name" value="LysM"/>
    <property type="match status" value="1"/>
</dbReference>
<evidence type="ECO:0000256" key="9">
    <source>
        <dbReference type="ARBA" id="ARBA00023239"/>
    </source>
</evidence>
<evidence type="ECO:0000259" key="14">
    <source>
        <dbReference type="PROSITE" id="PS51782"/>
    </source>
</evidence>
<evidence type="ECO:0000256" key="12">
    <source>
        <dbReference type="SAM" id="MobiDB-lite"/>
    </source>
</evidence>
<dbReference type="CDD" id="cd01562">
    <property type="entry name" value="Thr-dehyd"/>
    <property type="match status" value="1"/>
</dbReference>
<dbReference type="Gene3D" id="3.40.50.1100">
    <property type="match status" value="2"/>
</dbReference>
<dbReference type="NCBIfam" id="TIGR01124">
    <property type="entry name" value="ilvA_2Cterm"/>
    <property type="match status" value="1"/>
</dbReference>
<feature type="compositionally biased region" description="Low complexity" evidence="12">
    <location>
        <begin position="124"/>
        <end position="137"/>
    </location>
</feature>
<protein>
    <recommendedName>
        <fullName evidence="11">Threonine dehydratase</fullName>
        <ecNumber evidence="11">4.3.1.19</ecNumber>
    </recommendedName>
    <alternativeName>
        <fullName evidence="11">Threonine deaminase</fullName>
    </alternativeName>
</protein>
<dbReference type="InterPro" id="IPR036779">
    <property type="entry name" value="LysM_dom_sf"/>
</dbReference>